<dbReference type="AlphaFoldDB" id="A0A7X1ZET1"/>
<dbReference type="InterPro" id="IPR003594">
    <property type="entry name" value="HATPase_dom"/>
</dbReference>
<dbReference type="InterPro" id="IPR036097">
    <property type="entry name" value="HisK_dim/P_sf"/>
</dbReference>
<dbReference type="InterPro" id="IPR011006">
    <property type="entry name" value="CheY-like_superfamily"/>
</dbReference>
<dbReference type="GO" id="GO:0009927">
    <property type="term" value="F:histidine phosphotransfer kinase activity"/>
    <property type="evidence" value="ECO:0007669"/>
    <property type="project" value="TreeGrafter"/>
</dbReference>
<keyword evidence="4" id="KW-0808">Transferase</keyword>
<evidence type="ECO:0000259" key="8">
    <source>
        <dbReference type="PROSITE" id="PS50109"/>
    </source>
</evidence>
<dbReference type="CDD" id="cd00082">
    <property type="entry name" value="HisKA"/>
    <property type="match status" value="1"/>
</dbReference>
<dbReference type="Pfam" id="PF08448">
    <property type="entry name" value="PAS_4"/>
    <property type="match status" value="1"/>
</dbReference>
<organism evidence="12 13">
    <name type="scientific">Roseospira navarrensis</name>
    <dbReference type="NCBI Taxonomy" id="140058"/>
    <lineage>
        <taxon>Bacteria</taxon>
        <taxon>Pseudomonadati</taxon>
        <taxon>Pseudomonadota</taxon>
        <taxon>Alphaproteobacteria</taxon>
        <taxon>Rhodospirillales</taxon>
        <taxon>Rhodospirillaceae</taxon>
        <taxon>Roseospira</taxon>
    </lineage>
</organism>
<dbReference type="Pfam" id="PF02518">
    <property type="entry name" value="HATPase_c"/>
    <property type="match status" value="1"/>
</dbReference>
<dbReference type="SUPFAM" id="SSF55874">
    <property type="entry name" value="ATPase domain of HSP90 chaperone/DNA topoisomerase II/histidine kinase"/>
    <property type="match status" value="1"/>
</dbReference>
<dbReference type="EC" id="2.7.13.3" evidence="2"/>
<feature type="domain" description="PAC" evidence="11">
    <location>
        <begin position="338"/>
        <end position="390"/>
    </location>
</feature>
<dbReference type="CDD" id="cd00130">
    <property type="entry name" value="PAS"/>
    <property type="match status" value="3"/>
</dbReference>
<dbReference type="InterPro" id="IPR013656">
    <property type="entry name" value="PAS_4"/>
</dbReference>
<reference evidence="12 13" key="1">
    <citation type="submission" date="2019-10" db="EMBL/GenBank/DDBJ databases">
        <title>Draft whole-genome sequence of the purple nonsulfur photosynthetic bacterium Roseospira navarrensis DSM 15114.</title>
        <authorList>
            <person name="Kyndt J.A."/>
            <person name="Meyer T.E."/>
        </authorList>
    </citation>
    <scope>NUCLEOTIDE SEQUENCE [LARGE SCALE GENOMIC DNA]</scope>
    <source>
        <strain evidence="12 13">DSM 15114</strain>
    </source>
</reference>
<evidence type="ECO:0000259" key="9">
    <source>
        <dbReference type="PROSITE" id="PS50110"/>
    </source>
</evidence>
<evidence type="ECO:0000256" key="2">
    <source>
        <dbReference type="ARBA" id="ARBA00012438"/>
    </source>
</evidence>
<evidence type="ECO:0000256" key="3">
    <source>
        <dbReference type="ARBA" id="ARBA00022553"/>
    </source>
</evidence>
<dbReference type="InterPro" id="IPR001610">
    <property type="entry name" value="PAC"/>
</dbReference>
<dbReference type="Gene3D" id="3.40.50.2300">
    <property type="match status" value="1"/>
</dbReference>
<feature type="compositionally biased region" description="Low complexity" evidence="7">
    <location>
        <begin position="636"/>
        <end position="648"/>
    </location>
</feature>
<dbReference type="Pfam" id="PF00072">
    <property type="entry name" value="Response_reg"/>
    <property type="match status" value="1"/>
</dbReference>
<feature type="modified residue" description="4-aspartylphosphate" evidence="6">
    <location>
        <position position="727"/>
    </location>
</feature>
<dbReference type="Pfam" id="PF00512">
    <property type="entry name" value="HisKA"/>
    <property type="match status" value="1"/>
</dbReference>
<evidence type="ECO:0000256" key="6">
    <source>
        <dbReference type="PROSITE-ProRule" id="PRU00169"/>
    </source>
</evidence>
<evidence type="ECO:0000256" key="4">
    <source>
        <dbReference type="ARBA" id="ARBA00022679"/>
    </source>
</evidence>
<dbReference type="SMART" id="SM00387">
    <property type="entry name" value="HATPase_c"/>
    <property type="match status" value="1"/>
</dbReference>
<dbReference type="InterPro" id="IPR004358">
    <property type="entry name" value="Sig_transdc_His_kin-like_C"/>
</dbReference>
<dbReference type="PANTHER" id="PTHR43047">
    <property type="entry name" value="TWO-COMPONENT HISTIDINE PROTEIN KINASE"/>
    <property type="match status" value="1"/>
</dbReference>
<dbReference type="PRINTS" id="PR00344">
    <property type="entry name" value="BCTRLSENSOR"/>
</dbReference>
<dbReference type="Gene3D" id="1.10.287.130">
    <property type="match status" value="1"/>
</dbReference>
<protein>
    <recommendedName>
        <fullName evidence="2">histidine kinase</fullName>
        <ecNumber evidence="2">2.7.13.3</ecNumber>
    </recommendedName>
</protein>
<dbReference type="InterPro" id="IPR000014">
    <property type="entry name" value="PAS"/>
</dbReference>
<dbReference type="PROSITE" id="PS50112">
    <property type="entry name" value="PAS"/>
    <property type="match status" value="2"/>
</dbReference>
<dbReference type="SUPFAM" id="SSF47384">
    <property type="entry name" value="Homodimeric domain of signal transducing histidine kinase"/>
    <property type="match status" value="1"/>
</dbReference>
<dbReference type="CDD" id="cd00156">
    <property type="entry name" value="REC"/>
    <property type="match status" value="1"/>
</dbReference>
<evidence type="ECO:0000256" key="5">
    <source>
        <dbReference type="ARBA" id="ARBA00022777"/>
    </source>
</evidence>
<evidence type="ECO:0000256" key="1">
    <source>
        <dbReference type="ARBA" id="ARBA00000085"/>
    </source>
</evidence>
<dbReference type="SMART" id="SM00091">
    <property type="entry name" value="PAS"/>
    <property type="match status" value="3"/>
</dbReference>
<dbReference type="Gene3D" id="3.30.565.10">
    <property type="entry name" value="Histidine kinase-like ATPase, C-terminal domain"/>
    <property type="match status" value="1"/>
</dbReference>
<dbReference type="Pfam" id="PF08447">
    <property type="entry name" value="PAS_3"/>
    <property type="match status" value="1"/>
</dbReference>
<evidence type="ECO:0000313" key="12">
    <source>
        <dbReference type="EMBL" id="MQX36271.1"/>
    </source>
</evidence>
<feature type="domain" description="Histidine kinase" evidence="8">
    <location>
        <begin position="408"/>
        <end position="630"/>
    </location>
</feature>
<dbReference type="PROSITE" id="PS50109">
    <property type="entry name" value="HIS_KIN"/>
    <property type="match status" value="1"/>
</dbReference>
<dbReference type="InterPro" id="IPR000700">
    <property type="entry name" value="PAS-assoc_C"/>
</dbReference>
<dbReference type="InterPro" id="IPR036890">
    <property type="entry name" value="HATPase_C_sf"/>
</dbReference>
<dbReference type="InterPro" id="IPR013767">
    <property type="entry name" value="PAS_fold"/>
</dbReference>
<keyword evidence="13" id="KW-1185">Reference proteome</keyword>
<dbReference type="InterPro" id="IPR013655">
    <property type="entry name" value="PAS_fold_3"/>
</dbReference>
<dbReference type="InterPro" id="IPR003661">
    <property type="entry name" value="HisK_dim/P_dom"/>
</dbReference>
<feature type="domain" description="PAS" evidence="10">
    <location>
        <begin position="264"/>
        <end position="334"/>
    </location>
</feature>
<dbReference type="NCBIfam" id="TIGR00229">
    <property type="entry name" value="sensory_box"/>
    <property type="match status" value="2"/>
</dbReference>
<dbReference type="PROSITE" id="PS50113">
    <property type="entry name" value="PAC"/>
    <property type="match status" value="2"/>
</dbReference>
<feature type="domain" description="PAC" evidence="11">
    <location>
        <begin position="211"/>
        <end position="263"/>
    </location>
</feature>
<evidence type="ECO:0000256" key="7">
    <source>
        <dbReference type="SAM" id="MobiDB-lite"/>
    </source>
</evidence>
<dbReference type="InterPro" id="IPR001789">
    <property type="entry name" value="Sig_transdc_resp-reg_receiver"/>
</dbReference>
<dbReference type="Proteomes" id="UP000434582">
    <property type="component" value="Unassembled WGS sequence"/>
</dbReference>
<evidence type="ECO:0000259" key="10">
    <source>
        <dbReference type="PROSITE" id="PS50112"/>
    </source>
</evidence>
<dbReference type="InterPro" id="IPR005467">
    <property type="entry name" value="His_kinase_dom"/>
</dbReference>
<dbReference type="GO" id="GO:0000155">
    <property type="term" value="F:phosphorelay sensor kinase activity"/>
    <property type="evidence" value="ECO:0007669"/>
    <property type="project" value="InterPro"/>
</dbReference>
<sequence>MGETRLDPLLNLSPQAVVLLDHAGRIVQANQAAADQLGDGRPAALAGVDYFTLLPDRLAQARRDRMVALLDPATRETTARTVTETAPPDAEGVHELVRCTMEPMAGSGPGVGGGVPVLAVYEDRGVAPGGRGRDRRSDRRFRNAFEQAPYGMALLDTDGRWRRVNRALTRMLGCTAEDLMGHSTMSVTHPEDWPGEMAWLDEALAGSLQPYDAEKRFICSDGSILWVRMTAALARGPDGTPMEIVAQIADTTRRHAAEDALRASESRFRETFVAAPHGIAMVSLNGGFMEVNESLCRILGRTEAAMLELDLAAVSHPEDHNVELEAARRLLSGDVRVFTAEKRYLRPEGQVVRGRVSLALARDGDGQPHHFILHVQDITRQVEAEARLHEAVAAAEQALLAKTRFLAAASHDLRQPLQALNLFVSVLSGREDDAFKQGVLGKMESALGALSELMNTLLDISRLEGGAVLPDQRAFQIGRLLRRLGDEFGPVAEMSGLRLRLVPPSLTLFTDPSLLEVILRNLIGNALKYTPEGGRVLVGGRRVDHGRMLRLDVIDTGPGIPDDQCQLIFEDFHQVVDSGGRPGGGSGRGGGLGLGLGIVSRVSRLLGVTVTVDSEPGRGSRFSVLVPCHTPGAEDAGAAAAAGGAVEAAAEDEEAGRSAESGQTAPGESMRRPTHLVVLDDDRAIRESLTLLLEGWGHRVSAFAGLSDLTEALLTETLPAPDVMLVDLRLPSGRTGVEAVALTRSHFRHHIPAILLTGDLDSEQLREAARGGLPVLRKPVRPDQLRLKLVDMIGARRLARSGSRPASAPPVGGPAS</sequence>
<accession>A0A7X1ZET1</accession>
<dbReference type="PROSITE" id="PS50110">
    <property type="entry name" value="RESPONSE_REGULATORY"/>
    <property type="match status" value="1"/>
</dbReference>
<dbReference type="Pfam" id="PF00989">
    <property type="entry name" value="PAS"/>
    <property type="match status" value="1"/>
</dbReference>
<keyword evidence="5" id="KW-0418">Kinase</keyword>
<dbReference type="EMBL" id="WIVE01000015">
    <property type="protein sequence ID" value="MQX36271.1"/>
    <property type="molecule type" value="Genomic_DNA"/>
</dbReference>
<feature type="domain" description="Response regulatory" evidence="9">
    <location>
        <begin position="675"/>
        <end position="793"/>
    </location>
</feature>
<feature type="region of interest" description="Disordered" evidence="7">
    <location>
        <begin position="636"/>
        <end position="674"/>
    </location>
</feature>
<dbReference type="GO" id="GO:0005886">
    <property type="term" value="C:plasma membrane"/>
    <property type="evidence" value="ECO:0007669"/>
    <property type="project" value="TreeGrafter"/>
</dbReference>
<dbReference type="SMART" id="SM00388">
    <property type="entry name" value="HisKA"/>
    <property type="match status" value="1"/>
</dbReference>
<dbReference type="SMART" id="SM00448">
    <property type="entry name" value="REC"/>
    <property type="match status" value="1"/>
</dbReference>
<evidence type="ECO:0000259" key="11">
    <source>
        <dbReference type="PROSITE" id="PS50113"/>
    </source>
</evidence>
<dbReference type="GO" id="GO:0006355">
    <property type="term" value="P:regulation of DNA-templated transcription"/>
    <property type="evidence" value="ECO:0007669"/>
    <property type="project" value="InterPro"/>
</dbReference>
<proteinExistence type="predicted"/>
<name>A0A7X1ZET1_9PROT</name>
<dbReference type="InterPro" id="IPR035965">
    <property type="entry name" value="PAS-like_dom_sf"/>
</dbReference>
<dbReference type="RefSeq" id="WP_153342593.1">
    <property type="nucleotide sequence ID" value="NZ_WIVE01000015.1"/>
</dbReference>
<dbReference type="OrthoDB" id="7267626at2"/>
<evidence type="ECO:0000313" key="13">
    <source>
        <dbReference type="Proteomes" id="UP000434582"/>
    </source>
</evidence>
<dbReference type="SUPFAM" id="SSF52172">
    <property type="entry name" value="CheY-like"/>
    <property type="match status" value="1"/>
</dbReference>
<comment type="caution">
    <text evidence="12">The sequence shown here is derived from an EMBL/GenBank/DDBJ whole genome shotgun (WGS) entry which is preliminary data.</text>
</comment>
<keyword evidence="3 6" id="KW-0597">Phosphoprotein</keyword>
<feature type="domain" description="PAS" evidence="10">
    <location>
        <begin position="137"/>
        <end position="207"/>
    </location>
</feature>
<gene>
    <name evidence="12" type="ORF">GHC57_07040</name>
</gene>
<dbReference type="PANTHER" id="PTHR43047:SF9">
    <property type="entry name" value="HISTIDINE KINASE"/>
    <property type="match status" value="1"/>
</dbReference>
<dbReference type="Gene3D" id="3.30.450.20">
    <property type="entry name" value="PAS domain"/>
    <property type="match status" value="3"/>
</dbReference>
<comment type="catalytic activity">
    <reaction evidence="1">
        <text>ATP + protein L-histidine = ADP + protein N-phospho-L-histidine.</text>
        <dbReference type="EC" id="2.7.13.3"/>
    </reaction>
</comment>
<dbReference type="SUPFAM" id="SSF55785">
    <property type="entry name" value="PYP-like sensor domain (PAS domain)"/>
    <property type="match status" value="3"/>
</dbReference>
<dbReference type="SMART" id="SM00086">
    <property type="entry name" value="PAC"/>
    <property type="match status" value="2"/>
</dbReference>